<evidence type="ECO:0000256" key="6">
    <source>
        <dbReference type="ARBA" id="ARBA00055169"/>
    </source>
</evidence>
<comment type="catalytic activity">
    <reaction evidence="5">
        <text>[molybdopterin-synthase sulfur-carrier protein]-C-terminal Gly-Gly + ATP + H(+) = [molybdopterin-synthase sulfur-carrier protein]-C-terminal Gly-Gly-AMP + diphosphate</text>
        <dbReference type="Rhea" id="RHEA:43616"/>
        <dbReference type="Rhea" id="RHEA-COMP:12159"/>
        <dbReference type="Rhea" id="RHEA-COMP:12202"/>
        <dbReference type="ChEBI" id="CHEBI:15378"/>
        <dbReference type="ChEBI" id="CHEBI:30616"/>
        <dbReference type="ChEBI" id="CHEBI:33019"/>
        <dbReference type="ChEBI" id="CHEBI:90618"/>
        <dbReference type="ChEBI" id="CHEBI:90778"/>
        <dbReference type="EC" id="2.7.7.80"/>
    </reaction>
</comment>
<dbReference type="InterPro" id="IPR035985">
    <property type="entry name" value="Ubiquitin-activating_enz"/>
</dbReference>
<dbReference type="SMART" id="SM00450">
    <property type="entry name" value="RHOD"/>
    <property type="match status" value="1"/>
</dbReference>
<dbReference type="EMBL" id="QGEG01000002">
    <property type="protein sequence ID" value="PWL38927.1"/>
    <property type="molecule type" value="Genomic_DNA"/>
</dbReference>
<dbReference type="CDD" id="cd00757">
    <property type="entry name" value="ThiF_MoeB_HesA_family"/>
    <property type="match status" value="1"/>
</dbReference>
<gene>
    <name evidence="14" type="ORF">DKG77_11890</name>
</gene>
<evidence type="ECO:0000259" key="13">
    <source>
        <dbReference type="PROSITE" id="PS50206"/>
    </source>
</evidence>
<comment type="subunit">
    <text evidence="7">Homodimer. Forms a stable heterotetrameric complex of 2 MoeB and 2 MoaD during adenylation of MoaD.</text>
</comment>
<evidence type="ECO:0000256" key="10">
    <source>
        <dbReference type="ARBA" id="ARBA00075110"/>
    </source>
</evidence>
<dbReference type="PANTHER" id="PTHR10953">
    <property type="entry name" value="UBIQUITIN-ACTIVATING ENZYME E1"/>
    <property type="match status" value="1"/>
</dbReference>
<dbReference type="InterPro" id="IPR036873">
    <property type="entry name" value="Rhodanese-like_dom_sf"/>
</dbReference>
<evidence type="ECO:0000256" key="9">
    <source>
        <dbReference type="ARBA" id="ARBA00073635"/>
    </source>
</evidence>
<comment type="function">
    <text evidence="6">Catalyzes the adenylation by ATP of the carboxyl group of the C-terminal glycine of sulfur carrier protein MoaD.</text>
</comment>
<evidence type="ECO:0000313" key="15">
    <source>
        <dbReference type="Proteomes" id="UP000245762"/>
    </source>
</evidence>
<evidence type="ECO:0000256" key="8">
    <source>
        <dbReference type="ARBA" id="ARBA00066884"/>
    </source>
</evidence>
<evidence type="ECO:0000256" key="3">
    <source>
        <dbReference type="ARBA" id="ARBA00022741"/>
    </source>
</evidence>
<dbReference type="FunFam" id="3.40.50.720:FF:000033">
    <property type="entry name" value="Adenylyltransferase and sulfurtransferase MOCS3"/>
    <property type="match status" value="1"/>
</dbReference>
<dbReference type="CDD" id="cd00158">
    <property type="entry name" value="RHOD"/>
    <property type="match status" value="1"/>
</dbReference>
<evidence type="ECO:0000256" key="11">
    <source>
        <dbReference type="ARBA" id="ARBA00075328"/>
    </source>
</evidence>
<dbReference type="GO" id="GO:0008641">
    <property type="term" value="F:ubiquitin-like modifier activating enzyme activity"/>
    <property type="evidence" value="ECO:0007669"/>
    <property type="project" value="InterPro"/>
</dbReference>
<dbReference type="InterPro" id="IPR000594">
    <property type="entry name" value="ThiF_NAD_FAD-bd"/>
</dbReference>
<dbReference type="InterPro" id="IPR045886">
    <property type="entry name" value="ThiF/MoeB/HesA"/>
</dbReference>
<dbReference type="PROSITE" id="PS50206">
    <property type="entry name" value="RHODANESE_3"/>
    <property type="match status" value="1"/>
</dbReference>
<dbReference type="Pfam" id="PF00899">
    <property type="entry name" value="ThiF"/>
    <property type="match status" value="1"/>
</dbReference>
<evidence type="ECO:0000256" key="4">
    <source>
        <dbReference type="ARBA" id="ARBA00022840"/>
    </source>
</evidence>
<dbReference type="Proteomes" id="UP000245762">
    <property type="component" value="Unassembled WGS sequence"/>
</dbReference>
<dbReference type="GO" id="GO:0061605">
    <property type="term" value="F:molybdopterin-synthase adenylyltransferase activity"/>
    <property type="evidence" value="ECO:0007669"/>
    <property type="project" value="UniProtKB-EC"/>
</dbReference>
<comment type="caution">
    <text evidence="14">The sequence shown here is derived from an EMBL/GenBank/DDBJ whole genome shotgun (WGS) entry which is preliminary data.</text>
</comment>
<dbReference type="GO" id="GO:0008146">
    <property type="term" value="F:sulfotransferase activity"/>
    <property type="evidence" value="ECO:0007669"/>
    <property type="project" value="TreeGrafter"/>
</dbReference>
<comment type="similarity">
    <text evidence="1">Belongs to the HesA/MoeB/ThiF family.</text>
</comment>
<evidence type="ECO:0000256" key="1">
    <source>
        <dbReference type="ARBA" id="ARBA00009919"/>
    </source>
</evidence>
<evidence type="ECO:0000256" key="7">
    <source>
        <dbReference type="ARBA" id="ARBA00063809"/>
    </source>
</evidence>
<dbReference type="InterPro" id="IPR001763">
    <property type="entry name" value="Rhodanese-like_dom"/>
</dbReference>
<feature type="domain" description="Rhodanese" evidence="13">
    <location>
        <begin position="270"/>
        <end position="355"/>
    </location>
</feature>
<keyword evidence="3" id="KW-0547">Nucleotide-binding</keyword>
<keyword evidence="15" id="KW-1185">Reference proteome</keyword>
<dbReference type="Gene3D" id="3.40.50.720">
    <property type="entry name" value="NAD(P)-binding Rossmann-like Domain"/>
    <property type="match status" value="1"/>
</dbReference>
<keyword evidence="2 14" id="KW-0808">Transferase</keyword>
<dbReference type="EC" id="2.7.7.80" evidence="8"/>
<dbReference type="AlphaFoldDB" id="A0A316KXH3"/>
<dbReference type="SUPFAM" id="SSF69572">
    <property type="entry name" value="Activating enzymes of the ubiquitin-like proteins"/>
    <property type="match status" value="1"/>
</dbReference>
<protein>
    <recommendedName>
        <fullName evidence="9">Molybdopterin-synthase adenylyltransferase</fullName>
        <ecNumber evidence="8">2.7.7.80</ecNumber>
    </recommendedName>
    <alternativeName>
        <fullName evidence="12">MoaD protein adenylase</fullName>
    </alternativeName>
    <alternativeName>
        <fullName evidence="10">Molybdopterin-converting factor subunit 1 adenylase</fullName>
    </alternativeName>
    <alternativeName>
        <fullName evidence="11">Sulfur carrier protein MoaD adenylyltransferase</fullName>
    </alternativeName>
</protein>
<accession>A0A316KXH3</accession>
<organism evidence="14 15">
    <name type="scientific">Flagellimonas aquimarina</name>
    <dbReference type="NCBI Taxonomy" id="2201895"/>
    <lineage>
        <taxon>Bacteria</taxon>
        <taxon>Pseudomonadati</taxon>
        <taxon>Bacteroidota</taxon>
        <taxon>Flavobacteriia</taxon>
        <taxon>Flavobacteriales</taxon>
        <taxon>Flavobacteriaceae</taxon>
        <taxon>Flagellimonas</taxon>
    </lineage>
</organism>
<dbReference type="Pfam" id="PF00581">
    <property type="entry name" value="Rhodanese"/>
    <property type="match status" value="1"/>
</dbReference>
<dbReference type="PANTHER" id="PTHR10953:SF102">
    <property type="entry name" value="ADENYLYLTRANSFERASE AND SULFURTRANSFERASE MOCS3"/>
    <property type="match status" value="1"/>
</dbReference>
<keyword evidence="4" id="KW-0067">ATP-binding</keyword>
<evidence type="ECO:0000256" key="12">
    <source>
        <dbReference type="ARBA" id="ARBA00078531"/>
    </source>
</evidence>
<dbReference type="GO" id="GO:0004792">
    <property type="term" value="F:thiosulfate-cyanide sulfurtransferase activity"/>
    <property type="evidence" value="ECO:0007669"/>
    <property type="project" value="TreeGrafter"/>
</dbReference>
<reference evidence="14 15" key="1">
    <citation type="submission" date="2018-05" db="EMBL/GenBank/DDBJ databases">
        <title>Complete genome sequence of Flagellimonas aquimarina ECD12 isolated from seaweed Ecklonia cava.</title>
        <authorList>
            <person name="Choi S."/>
            <person name="Seong C."/>
        </authorList>
    </citation>
    <scope>NUCLEOTIDE SEQUENCE [LARGE SCALE GENOMIC DNA]</scope>
    <source>
        <strain evidence="14 15">ECD12</strain>
    </source>
</reference>
<sequence>MNSRYIRQTSLRDFGENGQAKLFKAKVLVVGLGGLGLPVLQYLNAMGVGTLGLMDQDVVEMHNLQRQVLYTEKDLGKLKLEVVHNKLTAQNSQTTFKTHDTFLTKENALKVIEKYDLVVDATDNFPTRYLINDACVILNKPFVYGALHGFEGHISVFNYNNGPTYRCLYPEMPNAEEIPNCNENGVLGVIPGIMGTLQALEAVKVLTGVGEVLSGKLMVYNGLNQFVSKISFKTIPENKKITRLQDFYEPVECDVIPSIGVNAFQTLRQSKEKYTLIDVRTTEEFDQSHLNEAINVPLDNLDNFERQISTDKEVYIICQSGKRSELALKHLQTAYPNLTFYHILGGMNKMMTVCP</sequence>
<proteinExistence type="inferred from homology"/>
<evidence type="ECO:0000313" key="14">
    <source>
        <dbReference type="EMBL" id="PWL38927.1"/>
    </source>
</evidence>
<evidence type="ECO:0000256" key="2">
    <source>
        <dbReference type="ARBA" id="ARBA00022679"/>
    </source>
</evidence>
<dbReference type="GO" id="GO:0005524">
    <property type="term" value="F:ATP binding"/>
    <property type="evidence" value="ECO:0007669"/>
    <property type="project" value="UniProtKB-KW"/>
</dbReference>
<dbReference type="OrthoDB" id="9804286at2"/>
<dbReference type="GO" id="GO:0005829">
    <property type="term" value="C:cytosol"/>
    <property type="evidence" value="ECO:0007669"/>
    <property type="project" value="TreeGrafter"/>
</dbReference>
<name>A0A316KXH3_9FLAO</name>
<evidence type="ECO:0000256" key="5">
    <source>
        <dbReference type="ARBA" id="ARBA00052218"/>
    </source>
</evidence>
<dbReference type="Gene3D" id="3.40.250.10">
    <property type="entry name" value="Rhodanese-like domain"/>
    <property type="match status" value="1"/>
</dbReference>